<dbReference type="Proteomes" id="UP001163823">
    <property type="component" value="Chromosome 11"/>
</dbReference>
<sequence length="360" mass="41284">MAPYGPLWRDVRKIVMHELLSARQLDTLNHVYVSETDSFVEDLYLFSNNNGKAPVVFDEWFERFTLNITTKIIAGKRYFDSFHGEIIGETEHLRKLIKEVMYLMGRLDVSDLIPFLGRLNVESQVLKSMKRVSKDFDILAGSWLDEHINKRQEDETREPEDFIDVLLSMLDEDCIDTYGHTRDTIIKTTIMSLIVAGADTNSVHLTWLITLVLKNRDVLKRPLLIPHVAREDCKVGGYHIAKGTQLFVNAWKLQRDPNIWPDPEKFMPERFLTSHANVDASEKHFEFIPFGSGRRSCPGFMFATQVTHLKLARLLQGFVFATPLNQPVDLSSEALGITLNKATPLEALVTPRLSTQLYSY</sequence>
<keyword evidence="9" id="KW-0472">Membrane</keyword>
<comment type="caution">
    <text evidence="12">The sequence shown here is derived from an EMBL/GenBank/DDBJ whole genome shotgun (WGS) entry which is preliminary data.</text>
</comment>
<keyword evidence="2 10" id="KW-0349">Heme</keyword>
<dbReference type="GO" id="GO:0004497">
    <property type="term" value="F:monooxygenase activity"/>
    <property type="evidence" value="ECO:0007669"/>
    <property type="project" value="UniProtKB-KW"/>
</dbReference>
<dbReference type="InterPro" id="IPR036396">
    <property type="entry name" value="Cyt_P450_sf"/>
</dbReference>
<dbReference type="Pfam" id="PF00067">
    <property type="entry name" value="p450"/>
    <property type="match status" value="2"/>
</dbReference>
<comment type="subcellular location">
    <subcellularLocation>
        <location evidence="1">Membrane</location>
        <topology evidence="1">Single-pass membrane protein</topology>
    </subcellularLocation>
</comment>
<protein>
    <submittedName>
        <fullName evidence="12">Cytochrome P450</fullName>
    </submittedName>
</protein>
<dbReference type="PANTHER" id="PTHR47947:SF1">
    <property type="entry name" value="CYTOCHROME P450 82E3"/>
    <property type="match status" value="1"/>
</dbReference>
<dbReference type="InterPro" id="IPR050651">
    <property type="entry name" value="Plant_Cytochrome_P450_Monoox"/>
</dbReference>
<comment type="cofactor">
    <cofactor evidence="10">
        <name>heme</name>
        <dbReference type="ChEBI" id="CHEBI:30413"/>
    </cofactor>
</comment>
<evidence type="ECO:0000256" key="7">
    <source>
        <dbReference type="ARBA" id="ARBA00023004"/>
    </source>
</evidence>
<dbReference type="SUPFAM" id="SSF48264">
    <property type="entry name" value="Cytochrome P450"/>
    <property type="match status" value="1"/>
</dbReference>
<keyword evidence="5" id="KW-1133">Transmembrane helix</keyword>
<evidence type="ECO:0000256" key="10">
    <source>
        <dbReference type="PIRSR" id="PIRSR602401-1"/>
    </source>
</evidence>
<evidence type="ECO:0000256" key="9">
    <source>
        <dbReference type="ARBA" id="ARBA00023136"/>
    </source>
</evidence>
<evidence type="ECO:0000313" key="12">
    <source>
        <dbReference type="EMBL" id="KAJ7950494.1"/>
    </source>
</evidence>
<accession>A0AAD7L2P7</accession>
<evidence type="ECO:0000256" key="5">
    <source>
        <dbReference type="ARBA" id="ARBA00022989"/>
    </source>
</evidence>
<dbReference type="InterPro" id="IPR017972">
    <property type="entry name" value="Cyt_P450_CS"/>
</dbReference>
<evidence type="ECO:0000256" key="6">
    <source>
        <dbReference type="ARBA" id="ARBA00023002"/>
    </source>
</evidence>
<dbReference type="GO" id="GO:0020037">
    <property type="term" value="F:heme binding"/>
    <property type="evidence" value="ECO:0007669"/>
    <property type="project" value="InterPro"/>
</dbReference>
<proteinExistence type="inferred from homology"/>
<evidence type="ECO:0000256" key="2">
    <source>
        <dbReference type="ARBA" id="ARBA00022617"/>
    </source>
</evidence>
<keyword evidence="6 11" id="KW-0560">Oxidoreductase</keyword>
<dbReference type="InterPro" id="IPR001128">
    <property type="entry name" value="Cyt_P450"/>
</dbReference>
<keyword evidence="3" id="KW-0812">Transmembrane</keyword>
<evidence type="ECO:0000256" key="4">
    <source>
        <dbReference type="ARBA" id="ARBA00022723"/>
    </source>
</evidence>
<evidence type="ECO:0000256" key="8">
    <source>
        <dbReference type="ARBA" id="ARBA00023033"/>
    </source>
</evidence>
<keyword evidence="7 10" id="KW-0408">Iron</keyword>
<dbReference type="GO" id="GO:0016020">
    <property type="term" value="C:membrane"/>
    <property type="evidence" value="ECO:0007669"/>
    <property type="project" value="UniProtKB-SubCell"/>
</dbReference>
<dbReference type="EMBL" id="JARAOO010000011">
    <property type="protein sequence ID" value="KAJ7950494.1"/>
    <property type="molecule type" value="Genomic_DNA"/>
</dbReference>
<name>A0AAD7L2P7_QUISA</name>
<dbReference type="PANTHER" id="PTHR47947">
    <property type="entry name" value="CYTOCHROME P450 82C3-RELATED"/>
    <property type="match status" value="1"/>
</dbReference>
<dbReference type="KEGG" id="qsa:O6P43_026683"/>
<comment type="similarity">
    <text evidence="11">Belongs to the cytochrome P450 family.</text>
</comment>
<dbReference type="GO" id="GO:0005506">
    <property type="term" value="F:iron ion binding"/>
    <property type="evidence" value="ECO:0007669"/>
    <property type="project" value="InterPro"/>
</dbReference>
<dbReference type="PROSITE" id="PS00086">
    <property type="entry name" value="CYTOCHROME_P450"/>
    <property type="match status" value="1"/>
</dbReference>
<dbReference type="PRINTS" id="PR00463">
    <property type="entry name" value="EP450I"/>
</dbReference>
<reference evidence="12" key="1">
    <citation type="journal article" date="2023" name="Science">
        <title>Elucidation of the pathway for biosynthesis of saponin adjuvants from the soapbark tree.</title>
        <authorList>
            <person name="Reed J."/>
            <person name="Orme A."/>
            <person name="El-Demerdash A."/>
            <person name="Owen C."/>
            <person name="Martin L.B.B."/>
            <person name="Misra R.C."/>
            <person name="Kikuchi S."/>
            <person name="Rejzek M."/>
            <person name="Martin A.C."/>
            <person name="Harkess A."/>
            <person name="Leebens-Mack J."/>
            <person name="Louveau T."/>
            <person name="Stephenson M.J."/>
            <person name="Osbourn A."/>
        </authorList>
    </citation>
    <scope>NUCLEOTIDE SEQUENCE</scope>
    <source>
        <strain evidence="12">S10</strain>
    </source>
</reference>
<keyword evidence="13" id="KW-1185">Reference proteome</keyword>
<keyword evidence="4 10" id="KW-0479">Metal-binding</keyword>
<gene>
    <name evidence="12" type="ORF">O6P43_026683</name>
</gene>
<organism evidence="12 13">
    <name type="scientific">Quillaja saponaria</name>
    <name type="common">Soap bark tree</name>
    <dbReference type="NCBI Taxonomy" id="32244"/>
    <lineage>
        <taxon>Eukaryota</taxon>
        <taxon>Viridiplantae</taxon>
        <taxon>Streptophyta</taxon>
        <taxon>Embryophyta</taxon>
        <taxon>Tracheophyta</taxon>
        <taxon>Spermatophyta</taxon>
        <taxon>Magnoliopsida</taxon>
        <taxon>eudicotyledons</taxon>
        <taxon>Gunneridae</taxon>
        <taxon>Pentapetalae</taxon>
        <taxon>rosids</taxon>
        <taxon>fabids</taxon>
        <taxon>Fabales</taxon>
        <taxon>Quillajaceae</taxon>
        <taxon>Quillaja</taxon>
    </lineage>
</organism>
<evidence type="ECO:0000313" key="13">
    <source>
        <dbReference type="Proteomes" id="UP001163823"/>
    </source>
</evidence>
<keyword evidence="8 11" id="KW-0503">Monooxygenase</keyword>
<dbReference type="Gene3D" id="1.10.630.10">
    <property type="entry name" value="Cytochrome P450"/>
    <property type="match status" value="2"/>
</dbReference>
<evidence type="ECO:0000256" key="11">
    <source>
        <dbReference type="RuleBase" id="RU000461"/>
    </source>
</evidence>
<evidence type="ECO:0000256" key="3">
    <source>
        <dbReference type="ARBA" id="ARBA00022692"/>
    </source>
</evidence>
<feature type="binding site" description="axial binding residue" evidence="10">
    <location>
        <position position="297"/>
    </location>
    <ligand>
        <name>heme</name>
        <dbReference type="ChEBI" id="CHEBI:30413"/>
    </ligand>
    <ligandPart>
        <name>Fe</name>
        <dbReference type="ChEBI" id="CHEBI:18248"/>
    </ligandPart>
</feature>
<dbReference type="GO" id="GO:0016705">
    <property type="term" value="F:oxidoreductase activity, acting on paired donors, with incorporation or reduction of molecular oxygen"/>
    <property type="evidence" value="ECO:0007669"/>
    <property type="project" value="InterPro"/>
</dbReference>
<dbReference type="AlphaFoldDB" id="A0AAD7L2P7"/>
<dbReference type="InterPro" id="IPR002401">
    <property type="entry name" value="Cyt_P450_E_grp-I"/>
</dbReference>
<evidence type="ECO:0000256" key="1">
    <source>
        <dbReference type="ARBA" id="ARBA00004167"/>
    </source>
</evidence>